<dbReference type="Gene3D" id="2.40.30.10">
    <property type="entry name" value="Translation factors"/>
    <property type="match status" value="1"/>
</dbReference>
<dbReference type="Pfam" id="PF00175">
    <property type="entry name" value="NAD_binding_1"/>
    <property type="match status" value="1"/>
</dbReference>
<accession>A0ABW2C530</accession>
<dbReference type="InterPro" id="IPR012675">
    <property type="entry name" value="Beta-grasp_dom_sf"/>
</dbReference>
<dbReference type="PROSITE" id="PS51085">
    <property type="entry name" value="2FE2S_FER_2"/>
    <property type="match status" value="1"/>
</dbReference>
<dbReference type="RefSeq" id="WP_345400220.1">
    <property type="nucleotide sequence ID" value="NZ_BAABLA010000098.1"/>
</dbReference>
<protein>
    <submittedName>
        <fullName evidence="11">PDR/VanB family oxidoreductase</fullName>
    </submittedName>
</protein>
<evidence type="ECO:0000256" key="6">
    <source>
        <dbReference type="ARBA" id="ARBA00023004"/>
    </source>
</evidence>
<dbReference type="Gene3D" id="3.10.20.30">
    <property type="match status" value="1"/>
</dbReference>
<evidence type="ECO:0000256" key="7">
    <source>
        <dbReference type="ARBA" id="ARBA00023014"/>
    </source>
</evidence>
<dbReference type="PANTHER" id="PTHR47354">
    <property type="entry name" value="NADH OXIDOREDUCTASE HCR"/>
    <property type="match status" value="1"/>
</dbReference>
<dbReference type="PANTHER" id="PTHR47354:SF1">
    <property type="entry name" value="CARNITINE MONOOXYGENASE REDUCTASE SUBUNIT"/>
    <property type="match status" value="1"/>
</dbReference>
<organism evidence="11 12">
    <name type="scientific">Haloechinothrix salitolerans</name>
    <dbReference type="NCBI Taxonomy" id="926830"/>
    <lineage>
        <taxon>Bacteria</taxon>
        <taxon>Bacillati</taxon>
        <taxon>Actinomycetota</taxon>
        <taxon>Actinomycetes</taxon>
        <taxon>Pseudonocardiales</taxon>
        <taxon>Pseudonocardiaceae</taxon>
        <taxon>Haloechinothrix</taxon>
    </lineage>
</organism>
<evidence type="ECO:0000313" key="11">
    <source>
        <dbReference type="EMBL" id="MFC6870201.1"/>
    </source>
</evidence>
<gene>
    <name evidence="11" type="ORF">ACFQGD_23985</name>
</gene>
<reference evidence="12" key="1">
    <citation type="journal article" date="2019" name="Int. J. Syst. Evol. Microbiol.">
        <title>The Global Catalogue of Microorganisms (GCM) 10K type strain sequencing project: providing services to taxonomists for standard genome sequencing and annotation.</title>
        <authorList>
            <consortium name="The Broad Institute Genomics Platform"/>
            <consortium name="The Broad Institute Genome Sequencing Center for Infectious Disease"/>
            <person name="Wu L."/>
            <person name="Ma J."/>
        </authorList>
    </citation>
    <scope>NUCLEOTIDE SEQUENCE [LARGE SCALE GENOMIC DNA]</scope>
    <source>
        <strain evidence="12">KCTC 32255</strain>
    </source>
</reference>
<comment type="cofactor">
    <cofactor evidence="1">
        <name>FAD</name>
        <dbReference type="ChEBI" id="CHEBI:57692"/>
    </cofactor>
</comment>
<evidence type="ECO:0000256" key="3">
    <source>
        <dbReference type="ARBA" id="ARBA00022714"/>
    </source>
</evidence>
<feature type="transmembrane region" description="Helical" evidence="8">
    <location>
        <begin position="130"/>
        <end position="149"/>
    </location>
</feature>
<keyword evidence="7" id="KW-0411">Iron-sulfur</keyword>
<evidence type="ECO:0000259" key="10">
    <source>
        <dbReference type="PROSITE" id="PS51384"/>
    </source>
</evidence>
<name>A0ABW2C530_9PSEU</name>
<dbReference type="InterPro" id="IPR017927">
    <property type="entry name" value="FAD-bd_FR_type"/>
</dbReference>
<dbReference type="Gene3D" id="3.40.50.80">
    <property type="entry name" value="Nucleotide-binding domain of ferredoxin-NADP reductase (FNR) module"/>
    <property type="match status" value="1"/>
</dbReference>
<proteinExistence type="predicted"/>
<dbReference type="InterPro" id="IPR017938">
    <property type="entry name" value="Riboflavin_synthase-like_b-brl"/>
</dbReference>
<keyword evidence="4" id="KW-0479">Metal-binding</keyword>
<dbReference type="CDD" id="cd06185">
    <property type="entry name" value="PDR_like"/>
    <property type="match status" value="1"/>
</dbReference>
<dbReference type="SUPFAM" id="SSF52343">
    <property type="entry name" value="Ferredoxin reductase-like, C-terminal NADP-linked domain"/>
    <property type="match status" value="1"/>
</dbReference>
<keyword evidence="3" id="KW-0001">2Fe-2S</keyword>
<dbReference type="InterPro" id="IPR036010">
    <property type="entry name" value="2Fe-2S_ferredoxin-like_sf"/>
</dbReference>
<dbReference type="InterPro" id="IPR001433">
    <property type="entry name" value="OxRdtase_FAD/NAD-bd"/>
</dbReference>
<dbReference type="Proteomes" id="UP001596337">
    <property type="component" value="Unassembled WGS sequence"/>
</dbReference>
<keyword evidence="12" id="KW-1185">Reference proteome</keyword>
<dbReference type="InterPro" id="IPR050415">
    <property type="entry name" value="MRET"/>
</dbReference>
<keyword evidence="8" id="KW-0472">Membrane</keyword>
<dbReference type="InterPro" id="IPR001041">
    <property type="entry name" value="2Fe-2S_ferredoxin-type"/>
</dbReference>
<evidence type="ECO:0000256" key="8">
    <source>
        <dbReference type="SAM" id="Phobius"/>
    </source>
</evidence>
<feature type="domain" description="FAD-binding FR-type" evidence="10">
    <location>
        <begin position="8"/>
        <end position="125"/>
    </location>
</feature>
<evidence type="ECO:0000256" key="1">
    <source>
        <dbReference type="ARBA" id="ARBA00001974"/>
    </source>
</evidence>
<dbReference type="PRINTS" id="PR00409">
    <property type="entry name" value="PHDIOXRDTASE"/>
</dbReference>
<keyword evidence="8" id="KW-1133">Transmembrane helix</keyword>
<dbReference type="EMBL" id="JBHSXX010000001">
    <property type="protein sequence ID" value="MFC6870201.1"/>
    <property type="molecule type" value="Genomic_DNA"/>
</dbReference>
<keyword evidence="2" id="KW-0285">Flavoprotein</keyword>
<sequence length="333" mass="36499">MDVAAASGEVQPGRVRHNEGVTGSAMTLRVCAMTWEADDVLSMALRAPDDVDLPAWEPGAHIDMELGDGLVRQYSLCGDPADRGEYRVAVLREDHSRGGSEYVHRTLRPGDLIDVRGPRNHFRLEDAERYLFIAGGIGITPILPMIAAVRDTGRPWRLLYGGRRRSSMAFTDTLARYGSAVRLAPQDEVGLLDLNTALAVVDEHTLVYCCGPAPLIDAVHERCPAEQLRVERFAAPEPEDDALPADAFAIELARTGRTVHVPADRSVLDVLLDHGVEVPNDCREGICGSCETKVVSGEVDHRDYVLTDRERRAGSTMMVCVSRACGHRIVLDR</sequence>
<evidence type="ECO:0000313" key="12">
    <source>
        <dbReference type="Proteomes" id="UP001596337"/>
    </source>
</evidence>
<dbReference type="PROSITE" id="PS51384">
    <property type="entry name" value="FAD_FR"/>
    <property type="match status" value="1"/>
</dbReference>
<keyword evidence="6" id="KW-0408">Iron</keyword>
<evidence type="ECO:0000259" key="9">
    <source>
        <dbReference type="PROSITE" id="PS51085"/>
    </source>
</evidence>
<evidence type="ECO:0000256" key="5">
    <source>
        <dbReference type="ARBA" id="ARBA00023002"/>
    </source>
</evidence>
<keyword evidence="8" id="KW-0812">Transmembrane</keyword>
<evidence type="ECO:0000256" key="4">
    <source>
        <dbReference type="ARBA" id="ARBA00022723"/>
    </source>
</evidence>
<keyword evidence="5" id="KW-0560">Oxidoreductase</keyword>
<dbReference type="Pfam" id="PF00111">
    <property type="entry name" value="Fer2"/>
    <property type="match status" value="1"/>
</dbReference>
<dbReference type="InterPro" id="IPR039261">
    <property type="entry name" value="FNR_nucleotide-bd"/>
</dbReference>
<dbReference type="CDD" id="cd00207">
    <property type="entry name" value="fer2"/>
    <property type="match status" value="1"/>
</dbReference>
<dbReference type="SUPFAM" id="SSF54292">
    <property type="entry name" value="2Fe-2S ferredoxin-like"/>
    <property type="match status" value="1"/>
</dbReference>
<dbReference type="SUPFAM" id="SSF63380">
    <property type="entry name" value="Riboflavin synthase domain-like"/>
    <property type="match status" value="1"/>
</dbReference>
<feature type="domain" description="2Fe-2S ferredoxin-type" evidence="9">
    <location>
        <begin position="248"/>
        <end position="333"/>
    </location>
</feature>
<dbReference type="PROSITE" id="PS00197">
    <property type="entry name" value="2FE2S_FER_1"/>
    <property type="match status" value="1"/>
</dbReference>
<dbReference type="InterPro" id="IPR006058">
    <property type="entry name" value="2Fe2S_fd_BS"/>
</dbReference>
<evidence type="ECO:0000256" key="2">
    <source>
        <dbReference type="ARBA" id="ARBA00022630"/>
    </source>
</evidence>
<comment type="caution">
    <text evidence="11">The sequence shown here is derived from an EMBL/GenBank/DDBJ whole genome shotgun (WGS) entry which is preliminary data.</text>
</comment>